<comment type="similarity">
    <text evidence="10">Belongs to the protein kinase superfamily.</text>
</comment>
<dbReference type="Gene3D" id="3.30.200.20">
    <property type="entry name" value="Phosphorylase Kinase, domain 1"/>
    <property type="match status" value="1"/>
</dbReference>
<comment type="catalytic activity">
    <reaction evidence="8">
        <text>L-seryl-[protein] + ATP = O-phospho-L-seryl-[protein] + ADP + H(+)</text>
        <dbReference type="Rhea" id="RHEA:17989"/>
        <dbReference type="Rhea" id="RHEA-COMP:9863"/>
        <dbReference type="Rhea" id="RHEA-COMP:11604"/>
        <dbReference type="ChEBI" id="CHEBI:15378"/>
        <dbReference type="ChEBI" id="CHEBI:29999"/>
        <dbReference type="ChEBI" id="CHEBI:30616"/>
        <dbReference type="ChEBI" id="CHEBI:83421"/>
        <dbReference type="ChEBI" id="CHEBI:456216"/>
        <dbReference type="EC" id="2.7.11.1"/>
    </reaction>
</comment>
<dbReference type="GO" id="GO:0005524">
    <property type="term" value="F:ATP binding"/>
    <property type="evidence" value="ECO:0007669"/>
    <property type="project" value="UniProtKB-UniRule"/>
</dbReference>
<evidence type="ECO:0000256" key="1">
    <source>
        <dbReference type="ARBA" id="ARBA00012513"/>
    </source>
</evidence>
<dbReference type="Pfam" id="PF00069">
    <property type="entry name" value="Pkinase"/>
    <property type="match status" value="2"/>
</dbReference>
<evidence type="ECO:0000256" key="4">
    <source>
        <dbReference type="ARBA" id="ARBA00022741"/>
    </source>
</evidence>
<keyword evidence="3" id="KW-0808">Transferase</keyword>
<evidence type="ECO:0000259" key="11">
    <source>
        <dbReference type="PROSITE" id="PS50011"/>
    </source>
</evidence>
<dbReference type="SUPFAM" id="SSF56112">
    <property type="entry name" value="Protein kinase-like (PK-like)"/>
    <property type="match status" value="1"/>
</dbReference>
<keyword evidence="2 10" id="KW-0723">Serine/threonine-protein kinase</keyword>
<dbReference type="GO" id="GO:0006624">
    <property type="term" value="P:vacuolar protein processing"/>
    <property type="evidence" value="ECO:0007669"/>
    <property type="project" value="TreeGrafter"/>
</dbReference>
<dbReference type="PROSITE" id="PS50011">
    <property type="entry name" value="PROTEIN_KINASE_DOM"/>
    <property type="match status" value="1"/>
</dbReference>
<dbReference type="AlphaFoldDB" id="A0A1E3PLV0"/>
<sequence>MSFKDILYSITSCLSCFPDPELQINNHRFRIIRLLGEGGFAYVYLVESKPDSRSQPQLFAVKKIRCPFGAESVCSALREVESYKIFNHSNRVSDSNTVGGVIHMVGWCVKQEPDGSKTVYIILPYLSKGNLQDQINQHAIEGRIYDERTLRTLFKGICESLMVMHHHRKSRGDNSARAQVDNDDDEFVISDSDFDNDNSSDINTHEEQGENFPYIHGDIKPANIMLTDTRKPILMDLGSCTPARTTVATRQAALQLQDFAAEHCTMPYRAPELFDVKTGQTLDERVDIWSLGCTFFALMYGHSPFELTEANSGATLSMAIMNGKYKFPSTPAYSSGLKEIIEMCLVVDPKERPFIDEVLKKVEEL</sequence>
<evidence type="ECO:0000256" key="10">
    <source>
        <dbReference type="RuleBase" id="RU000304"/>
    </source>
</evidence>
<evidence type="ECO:0000256" key="6">
    <source>
        <dbReference type="ARBA" id="ARBA00022840"/>
    </source>
</evidence>
<dbReference type="EC" id="2.7.11.1" evidence="1"/>
<gene>
    <name evidence="12" type="ORF">NADFUDRAFT_23603</name>
</gene>
<dbReference type="GO" id="GO:0004674">
    <property type="term" value="F:protein serine/threonine kinase activity"/>
    <property type="evidence" value="ECO:0007669"/>
    <property type="project" value="UniProtKB-KW"/>
</dbReference>
<accession>A0A1E3PLV0</accession>
<dbReference type="Proteomes" id="UP000095009">
    <property type="component" value="Unassembled WGS sequence"/>
</dbReference>
<dbReference type="InterPro" id="IPR017441">
    <property type="entry name" value="Protein_kinase_ATP_BS"/>
</dbReference>
<evidence type="ECO:0000256" key="8">
    <source>
        <dbReference type="ARBA" id="ARBA00048679"/>
    </source>
</evidence>
<dbReference type="GO" id="GO:0005794">
    <property type="term" value="C:Golgi apparatus"/>
    <property type="evidence" value="ECO:0007669"/>
    <property type="project" value="TreeGrafter"/>
</dbReference>
<dbReference type="PROSITE" id="PS00107">
    <property type="entry name" value="PROTEIN_KINASE_ATP"/>
    <property type="match status" value="1"/>
</dbReference>
<dbReference type="PANTHER" id="PTHR45998">
    <property type="entry name" value="SERINE/THREONINE-PROTEIN KINASE 16"/>
    <property type="match status" value="1"/>
</dbReference>
<keyword evidence="6 9" id="KW-0067">ATP-binding</keyword>
<dbReference type="PANTHER" id="PTHR45998:SF2">
    <property type="entry name" value="SERINE_THREONINE-PROTEIN KINASE 16"/>
    <property type="match status" value="1"/>
</dbReference>
<comment type="catalytic activity">
    <reaction evidence="7">
        <text>L-threonyl-[protein] + ATP = O-phospho-L-threonyl-[protein] + ADP + H(+)</text>
        <dbReference type="Rhea" id="RHEA:46608"/>
        <dbReference type="Rhea" id="RHEA-COMP:11060"/>
        <dbReference type="Rhea" id="RHEA-COMP:11605"/>
        <dbReference type="ChEBI" id="CHEBI:15378"/>
        <dbReference type="ChEBI" id="CHEBI:30013"/>
        <dbReference type="ChEBI" id="CHEBI:30616"/>
        <dbReference type="ChEBI" id="CHEBI:61977"/>
        <dbReference type="ChEBI" id="CHEBI:456216"/>
        <dbReference type="EC" id="2.7.11.1"/>
    </reaction>
</comment>
<organism evidence="12 13">
    <name type="scientific">Nadsonia fulvescens var. elongata DSM 6958</name>
    <dbReference type="NCBI Taxonomy" id="857566"/>
    <lineage>
        <taxon>Eukaryota</taxon>
        <taxon>Fungi</taxon>
        <taxon>Dikarya</taxon>
        <taxon>Ascomycota</taxon>
        <taxon>Saccharomycotina</taxon>
        <taxon>Dipodascomycetes</taxon>
        <taxon>Dipodascales</taxon>
        <taxon>Dipodascales incertae sedis</taxon>
        <taxon>Nadsonia</taxon>
    </lineage>
</organism>
<dbReference type="EMBL" id="KV454408">
    <property type="protein sequence ID" value="ODQ66270.1"/>
    <property type="molecule type" value="Genomic_DNA"/>
</dbReference>
<dbReference type="InterPro" id="IPR011009">
    <property type="entry name" value="Kinase-like_dom_sf"/>
</dbReference>
<keyword evidence="13" id="KW-1185">Reference proteome</keyword>
<feature type="binding site" evidence="9">
    <location>
        <position position="63"/>
    </location>
    <ligand>
        <name>ATP</name>
        <dbReference type="ChEBI" id="CHEBI:30616"/>
    </ligand>
</feature>
<proteinExistence type="inferred from homology"/>
<name>A0A1E3PLV0_9ASCO</name>
<dbReference type="InterPro" id="IPR000719">
    <property type="entry name" value="Prot_kinase_dom"/>
</dbReference>
<dbReference type="InterPro" id="IPR008271">
    <property type="entry name" value="Ser/Thr_kinase_AS"/>
</dbReference>
<evidence type="ECO:0000256" key="7">
    <source>
        <dbReference type="ARBA" id="ARBA00047899"/>
    </source>
</evidence>
<evidence type="ECO:0000256" key="2">
    <source>
        <dbReference type="ARBA" id="ARBA00022527"/>
    </source>
</evidence>
<keyword evidence="5 12" id="KW-0418">Kinase</keyword>
<evidence type="ECO:0000313" key="12">
    <source>
        <dbReference type="EMBL" id="ODQ66270.1"/>
    </source>
</evidence>
<dbReference type="SMART" id="SM00220">
    <property type="entry name" value="S_TKc"/>
    <property type="match status" value="1"/>
</dbReference>
<evidence type="ECO:0000313" key="13">
    <source>
        <dbReference type="Proteomes" id="UP000095009"/>
    </source>
</evidence>
<feature type="domain" description="Protein kinase" evidence="11">
    <location>
        <begin position="29"/>
        <end position="365"/>
    </location>
</feature>
<dbReference type="STRING" id="857566.A0A1E3PLV0"/>
<dbReference type="GO" id="GO:0032889">
    <property type="term" value="P:regulation of vacuole fusion, non-autophagic"/>
    <property type="evidence" value="ECO:0007669"/>
    <property type="project" value="TreeGrafter"/>
</dbReference>
<evidence type="ECO:0000256" key="5">
    <source>
        <dbReference type="ARBA" id="ARBA00022777"/>
    </source>
</evidence>
<dbReference type="Gene3D" id="1.10.510.10">
    <property type="entry name" value="Transferase(Phosphotransferase) domain 1"/>
    <property type="match status" value="1"/>
</dbReference>
<dbReference type="PROSITE" id="PS00108">
    <property type="entry name" value="PROTEIN_KINASE_ST"/>
    <property type="match status" value="1"/>
</dbReference>
<evidence type="ECO:0000256" key="3">
    <source>
        <dbReference type="ARBA" id="ARBA00022679"/>
    </source>
</evidence>
<dbReference type="InterPro" id="IPR052239">
    <property type="entry name" value="Ser/Thr-specific_kinases"/>
</dbReference>
<keyword evidence="4 9" id="KW-0547">Nucleotide-binding</keyword>
<evidence type="ECO:0000256" key="9">
    <source>
        <dbReference type="PROSITE-ProRule" id="PRU10141"/>
    </source>
</evidence>
<reference evidence="12 13" key="1">
    <citation type="journal article" date="2016" name="Proc. Natl. Acad. Sci. U.S.A.">
        <title>Comparative genomics of biotechnologically important yeasts.</title>
        <authorList>
            <person name="Riley R."/>
            <person name="Haridas S."/>
            <person name="Wolfe K.H."/>
            <person name="Lopes M.R."/>
            <person name="Hittinger C.T."/>
            <person name="Goeker M."/>
            <person name="Salamov A.A."/>
            <person name="Wisecaver J.H."/>
            <person name="Long T.M."/>
            <person name="Calvey C.H."/>
            <person name="Aerts A.L."/>
            <person name="Barry K.W."/>
            <person name="Choi C."/>
            <person name="Clum A."/>
            <person name="Coughlan A.Y."/>
            <person name="Deshpande S."/>
            <person name="Douglass A.P."/>
            <person name="Hanson S.J."/>
            <person name="Klenk H.-P."/>
            <person name="LaButti K.M."/>
            <person name="Lapidus A."/>
            <person name="Lindquist E.A."/>
            <person name="Lipzen A.M."/>
            <person name="Meier-Kolthoff J.P."/>
            <person name="Ohm R.A."/>
            <person name="Otillar R.P."/>
            <person name="Pangilinan J.L."/>
            <person name="Peng Y."/>
            <person name="Rokas A."/>
            <person name="Rosa C.A."/>
            <person name="Scheuner C."/>
            <person name="Sibirny A.A."/>
            <person name="Slot J.C."/>
            <person name="Stielow J.B."/>
            <person name="Sun H."/>
            <person name="Kurtzman C.P."/>
            <person name="Blackwell M."/>
            <person name="Grigoriev I.V."/>
            <person name="Jeffries T.W."/>
        </authorList>
    </citation>
    <scope>NUCLEOTIDE SEQUENCE [LARGE SCALE GENOMIC DNA]</scope>
    <source>
        <strain evidence="12 13">DSM 6958</strain>
    </source>
</reference>
<protein>
    <recommendedName>
        <fullName evidence="1">non-specific serine/threonine protein kinase</fullName>
        <ecNumber evidence="1">2.7.11.1</ecNumber>
    </recommendedName>
</protein>
<dbReference type="OrthoDB" id="248923at2759"/>
<dbReference type="GO" id="GO:0005773">
    <property type="term" value="C:vacuole"/>
    <property type="evidence" value="ECO:0007669"/>
    <property type="project" value="GOC"/>
</dbReference>